<keyword evidence="8" id="KW-1185">Reference proteome</keyword>
<dbReference type="InterPro" id="IPR005801">
    <property type="entry name" value="ADC_synthase"/>
</dbReference>
<dbReference type="eggNOG" id="COG1169">
    <property type="taxonomic scope" value="Bacteria"/>
</dbReference>
<dbReference type="NCBIfam" id="TIGR00543">
    <property type="entry name" value="isochor_syn"/>
    <property type="match status" value="1"/>
</dbReference>
<gene>
    <name evidence="7" type="ORF">I573_00967</name>
</gene>
<evidence type="ECO:0000256" key="5">
    <source>
        <dbReference type="ARBA" id="ARBA00041564"/>
    </source>
</evidence>
<dbReference type="GO" id="GO:0009697">
    <property type="term" value="P:salicylic acid biosynthetic process"/>
    <property type="evidence" value="ECO:0007669"/>
    <property type="project" value="TreeGrafter"/>
</dbReference>
<dbReference type="PANTHER" id="PTHR42839:SF1">
    <property type="entry name" value="ISOCHORISMATE SYNTHASE MENF"/>
    <property type="match status" value="1"/>
</dbReference>
<evidence type="ECO:0000256" key="4">
    <source>
        <dbReference type="ARBA" id="ARBA00023235"/>
    </source>
</evidence>
<name>S0NXY7_9ENTE</name>
<evidence type="ECO:0000256" key="2">
    <source>
        <dbReference type="ARBA" id="ARBA00005297"/>
    </source>
</evidence>
<dbReference type="GO" id="GO:0008909">
    <property type="term" value="F:isochorismate synthase activity"/>
    <property type="evidence" value="ECO:0007669"/>
    <property type="project" value="UniProtKB-EC"/>
</dbReference>
<organism evidence="7 8">
    <name type="scientific">Enterococcus sulfureus ATCC 49903</name>
    <dbReference type="NCBI Taxonomy" id="1140003"/>
    <lineage>
        <taxon>Bacteria</taxon>
        <taxon>Bacillati</taxon>
        <taxon>Bacillota</taxon>
        <taxon>Bacilli</taxon>
        <taxon>Lactobacillales</taxon>
        <taxon>Enterococcaceae</taxon>
        <taxon>Enterococcus</taxon>
    </lineage>
</organism>
<dbReference type="STRING" id="1140003.OMY_01622"/>
<dbReference type="Pfam" id="PF00425">
    <property type="entry name" value="Chorismate_bind"/>
    <property type="match status" value="1"/>
</dbReference>
<keyword evidence="4" id="KW-0413">Isomerase</keyword>
<dbReference type="InterPro" id="IPR015890">
    <property type="entry name" value="Chorismate_C"/>
</dbReference>
<dbReference type="AlphaFoldDB" id="S0NXY7"/>
<comment type="catalytic activity">
    <reaction evidence="1">
        <text>chorismate = isochorismate</text>
        <dbReference type="Rhea" id="RHEA:18985"/>
        <dbReference type="ChEBI" id="CHEBI:29748"/>
        <dbReference type="ChEBI" id="CHEBI:29780"/>
        <dbReference type="EC" id="5.4.4.2"/>
    </reaction>
</comment>
<dbReference type="EMBL" id="ASWO01000003">
    <property type="protein sequence ID" value="EOT86214.1"/>
    <property type="molecule type" value="Genomic_DNA"/>
</dbReference>
<evidence type="ECO:0000259" key="6">
    <source>
        <dbReference type="Pfam" id="PF00425"/>
    </source>
</evidence>
<dbReference type="SUPFAM" id="SSF56322">
    <property type="entry name" value="ADC synthase"/>
    <property type="match status" value="1"/>
</dbReference>
<dbReference type="EC" id="5.4.4.2" evidence="3"/>
<sequence>MSINLPSVYQNIKAQQIISYDYPITIEEGASLFSYLPKEDTRFFWQTPDQSITYYASGSCVDFPIDDSLPTRIATYRKQYLFHDIPTKVMGAYPFDLDDARESKEFGSLATGGFFIPRYLIEQTPEKTTVILTTTAGDSFEELTQTFEQMAKHVYRRATVDGKNKLMLKQEIGVRAWKETVQEAVDTIVKQHSPIKKIVLARQMQILMYEPLQAQAVLTRLQAQQPNTYLFFYERKDYSFLGATPERLLAATTEVVYTAAVAGSIARGKTLEEDVQFGQTLLDSAKNTHEHQIVVDRIIRELQPFVDEVKIYDRTLLKNRDIQHLYAVIEGQRLPQLSFLEMIKQLHPTPALGGEPKALAVKWIRDHEVINRGLYGAPIGWVSLVADEGEFAVGIRSAVCHKNQAILYAGCGIVADSIPEEERQETQIKFQPMLRGILGDDASRNHD</sequence>
<reference evidence="7 8" key="1">
    <citation type="submission" date="2013-03" db="EMBL/GenBank/DDBJ databases">
        <title>The Genome Sequence of Enterococcus sulfureus ATCC_49903 (PacBio/Illumina hybrid assembly).</title>
        <authorList>
            <consortium name="The Broad Institute Genomics Platform"/>
            <consortium name="The Broad Institute Genome Sequencing Center for Infectious Disease"/>
            <person name="Earl A."/>
            <person name="Russ C."/>
            <person name="Gilmore M."/>
            <person name="Surin D."/>
            <person name="Walker B."/>
            <person name="Young S."/>
            <person name="Zeng Q."/>
            <person name="Gargeya S."/>
            <person name="Fitzgerald M."/>
            <person name="Haas B."/>
            <person name="Abouelleil A."/>
            <person name="Allen A.W."/>
            <person name="Alvarado L."/>
            <person name="Arachchi H.M."/>
            <person name="Berlin A.M."/>
            <person name="Chapman S.B."/>
            <person name="Gainer-Dewar J."/>
            <person name="Goldberg J."/>
            <person name="Griggs A."/>
            <person name="Gujja S."/>
            <person name="Hansen M."/>
            <person name="Howarth C."/>
            <person name="Imamovic A."/>
            <person name="Ireland A."/>
            <person name="Larimer J."/>
            <person name="McCowan C."/>
            <person name="Murphy C."/>
            <person name="Pearson M."/>
            <person name="Poon T.W."/>
            <person name="Priest M."/>
            <person name="Roberts A."/>
            <person name="Saif S."/>
            <person name="Shea T."/>
            <person name="Sisk P."/>
            <person name="Sykes S."/>
            <person name="Wortman J."/>
            <person name="Nusbaum C."/>
            <person name="Birren B."/>
        </authorList>
    </citation>
    <scope>NUCLEOTIDE SEQUENCE [LARGE SCALE GENOMIC DNA]</scope>
    <source>
        <strain evidence="7 8">ATCC 49903</strain>
    </source>
</reference>
<feature type="domain" description="Chorismate-utilising enzyme C-terminal" evidence="6">
    <location>
        <begin position="176"/>
        <end position="429"/>
    </location>
</feature>
<comment type="caution">
    <text evidence="7">The sequence shown here is derived from an EMBL/GenBank/DDBJ whole genome shotgun (WGS) entry which is preliminary data.</text>
</comment>
<proteinExistence type="inferred from homology"/>
<evidence type="ECO:0000313" key="7">
    <source>
        <dbReference type="EMBL" id="EOT86214.1"/>
    </source>
</evidence>
<protein>
    <recommendedName>
        <fullName evidence="3">isochorismate synthase</fullName>
        <ecNumber evidence="3">5.4.4.2</ecNumber>
    </recommendedName>
    <alternativeName>
        <fullName evidence="5">Isochorismate mutase</fullName>
    </alternativeName>
</protein>
<evidence type="ECO:0000313" key="8">
    <source>
        <dbReference type="Proteomes" id="UP000015961"/>
    </source>
</evidence>
<dbReference type="Gene3D" id="3.60.120.10">
    <property type="entry name" value="Anthranilate synthase"/>
    <property type="match status" value="1"/>
</dbReference>
<accession>S0NXY7</accession>
<dbReference type="Proteomes" id="UP000015961">
    <property type="component" value="Unassembled WGS sequence"/>
</dbReference>
<evidence type="ECO:0000256" key="3">
    <source>
        <dbReference type="ARBA" id="ARBA00012824"/>
    </source>
</evidence>
<dbReference type="RefSeq" id="WP_016186059.1">
    <property type="nucleotide sequence ID" value="NZ_ASWO01000003.1"/>
</dbReference>
<dbReference type="PATRIC" id="fig|1140003.3.peg.1568"/>
<dbReference type="OrthoDB" id="9803598at2"/>
<dbReference type="PANTHER" id="PTHR42839">
    <property type="entry name" value="ISOCHORISMATE SYNTHASE ENTC"/>
    <property type="match status" value="1"/>
</dbReference>
<evidence type="ECO:0000256" key="1">
    <source>
        <dbReference type="ARBA" id="ARBA00000799"/>
    </source>
</evidence>
<comment type="similarity">
    <text evidence="2">Belongs to the isochorismate synthase family.</text>
</comment>
<dbReference type="InterPro" id="IPR004561">
    <property type="entry name" value="IsoChor_synthase"/>
</dbReference>